<evidence type="ECO:0008006" key="5">
    <source>
        <dbReference type="Google" id="ProtNLM"/>
    </source>
</evidence>
<keyword evidence="2" id="KW-0732">Signal</keyword>
<evidence type="ECO:0000256" key="2">
    <source>
        <dbReference type="SAM" id="SignalP"/>
    </source>
</evidence>
<dbReference type="PANTHER" id="PTHR45708">
    <property type="entry name" value="ENDOCHITINASE"/>
    <property type="match status" value="1"/>
</dbReference>
<dbReference type="PANTHER" id="PTHR45708:SF40">
    <property type="entry name" value="BASIC ENDOCHITINASE"/>
    <property type="match status" value="1"/>
</dbReference>
<feature type="signal peptide" evidence="2">
    <location>
        <begin position="1"/>
        <end position="29"/>
    </location>
</feature>
<dbReference type="EMBL" id="JAWXYG010000002">
    <property type="protein sequence ID" value="KAK4279424.1"/>
    <property type="molecule type" value="Genomic_DNA"/>
</dbReference>
<evidence type="ECO:0000313" key="3">
    <source>
        <dbReference type="EMBL" id="KAK4279424.1"/>
    </source>
</evidence>
<dbReference type="GO" id="GO:0004568">
    <property type="term" value="F:chitinase activity"/>
    <property type="evidence" value="ECO:0007669"/>
    <property type="project" value="TreeGrafter"/>
</dbReference>
<dbReference type="InterPro" id="IPR050542">
    <property type="entry name" value="Glycosyl_Hydrlase18_Chitinase"/>
</dbReference>
<evidence type="ECO:0000256" key="1">
    <source>
        <dbReference type="SAM" id="MobiDB-lite"/>
    </source>
</evidence>
<feature type="chain" id="PRO_5042014941" description="Chitinase" evidence="2">
    <location>
        <begin position="30"/>
        <end position="144"/>
    </location>
</feature>
<feature type="region of interest" description="Disordered" evidence="1">
    <location>
        <begin position="114"/>
        <end position="144"/>
    </location>
</feature>
<proteinExistence type="predicted"/>
<keyword evidence="4" id="KW-1185">Reference proteome</keyword>
<feature type="compositionally biased region" description="Polar residues" evidence="1">
    <location>
        <begin position="116"/>
        <end position="144"/>
    </location>
</feature>
<sequence>MASVKHVISFSLLLPLLLILSSFSAISKATGGIAIYWGQNGNEGSLVDACNTGNYKYVNIAYLSDFGNSQNPKLNLAGHCEPPWPTPTPNLAPTSKPAKITASKCFFLSEAAPEVTRSTLPTKPPGSLNTSGTASSEDSPVHSQ</sequence>
<dbReference type="AlphaFoldDB" id="A0AAE1TD03"/>
<organism evidence="3 4">
    <name type="scientific">Acacia crassicarpa</name>
    <name type="common">northern wattle</name>
    <dbReference type="NCBI Taxonomy" id="499986"/>
    <lineage>
        <taxon>Eukaryota</taxon>
        <taxon>Viridiplantae</taxon>
        <taxon>Streptophyta</taxon>
        <taxon>Embryophyta</taxon>
        <taxon>Tracheophyta</taxon>
        <taxon>Spermatophyta</taxon>
        <taxon>Magnoliopsida</taxon>
        <taxon>eudicotyledons</taxon>
        <taxon>Gunneridae</taxon>
        <taxon>Pentapetalae</taxon>
        <taxon>rosids</taxon>
        <taxon>fabids</taxon>
        <taxon>Fabales</taxon>
        <taxon>Fabaceae</taxon>
        <taxon>Caesalpinioideae</taxon>
        <taxon>mimosoid clade</taxon>
        <taxon>Acacieae</taxon>
        <taxon>Acacia</taxon>
    </lineage>
</organism>
<dbReference type="GO" id="GO:0005576">
    <property type="term" value="C:extracellular region"/>
    <property type="evidence" value="ECO:0007669"/>
    <property type="project" value="TreeGrafter"/>
</dbReference>
<protein>
    <recommendedName>
        <fullName evidence="5">Chitinase</fullName>
    </recommendedName>
</protein>
<dbReference type="InterPro" id="IPR017853">
    <property type="entry name" value="GH"/>
</dbReference>
<dbReference type="Gene3D" id="3.20.20.80">
    <property type="entry name" value="Glycosidases"/>
    <property type="match status" value="1"/>
</dbReference>
<gene>
    <name evidence="3" type="ORF">QN277_011209</name>
</gene>
<dbReference type="SUPFAM" id="SSF51445">
    <property type="entry name" value="(Trans)glycosidases"/>
    <property type="match status" value="1"/>
</dbReference>
<reference evidence="3" key="1">
    <citation type="submission" date="2023-10" db="EMBL/GenBank/DDBJ databases">
        <title>Chromosome-level genome of the transformable northern wattle, Acacia crassicarpa.</title>
        <authorList>
            <person name="Massaro I."/>
            <person name="Sinha N.R."/>
            <person name="Poethig S."/>
            <person name="Leichty A.R."/>
        </authorList>
    </citation>
    <scope>NUCLEOTIDE SEQUENCE</scope>
    <source>
        <strain evidence="3">Acra3RX</strain>
        <tissue evidence="3">Leaf</tissue>
    </source>
</reference>
<accession>A0AAE1TD03</accession>
<name>A0AAE1TD03_9FABA</name>
<evidence type="ECO:0000313" key="4">
    <source>
        <dbReference type="Proteomes" id="UP001293593"/>
    </source>
</evidence>
<dbReference type="Proteomes" id="UP001293593">
    <property type="component" value="Unassembled WGS sequence"/>
</dbReference>
<comment type="caution">
    <text evidence="3">The sequence shown here is derived from an EMBL/GenBank/DDBJ whole genome shotgun (WGS) entry which is preliminary data.</text>
</comment>